<reference evidence="7 8" key="1">
    <citation type="journal article" date="2022" name="Gigascience">
        <title>A chromosome-level genome assembly and annotation of the desert horned lizard, Phrynosoma platyrhinos, provides insight into chromosomal rearrangements among reptiles.</title>
        <authorList>
            <person name="Koochekian N."/>
            <person name="Ascanio A."/>
            <person name="Farleigh K."/>
            <person name="Card D.C."/>
            <person name="Schield D.R."/>
            <person name="Castoe T.A."/>
            <person name="Jezkova T."/>
        </authorList>
    </citation>
    <scope>NUCLEOTIDE SEQUENCE [LARGE SCALE GENOMIC DNA]</scope>
    <source>
        <strain evidence="7">NK-2021</strain>
    </source>
</reference>
<evidence type="ECO:0000259" key="6">
    <source>
        <dbReference type="PROSITE" id="PS50039"/>
    </source>
</evidence>
<dbReference type="Gene3D" id="1.10.10.10">
    <property type="entry name" value="Winged helix-like DNA-binding domain superfamily/Winged helix DNA-binding domain"/>
    <property type="match status" value="1"/>
</dbReference>
<dbReference type="EMBL" id="JAIPUX010000439">
    <property type="protein sequence ID" value="KAH0628478.1"/>
    <property type="molecule type" value="Genomic_DNA"/>
</dbReference>
<comment type="caution">
    <text evidence="7">The sequence shown here is derived from an EMBL/GenBank/DDBJ whole genome shotgun (WGS) entry which is preliminary data.</text>
</comment>
<evidence type="ECO:0000256" key="5">
    <source>
        <dbReference type="SAM" id="MobiDB-lite"/>
    </source>
</evidence>
<comment type="subcellular location">
    <subcellularLocation>
        <location evidence="1 4">Nucleus</location>
    </subcellularLocation>
</comment>
<dbReference type="InterPro" id="IPR030456">
    <property type="entry name" value="TF_fork_head_CS_2"/>
</dbReference>
<dbReference type="InterPro" id="IPR036390">
    <property type="entry name" value="WH_DNA-bd_sf"/>
</dbReference>
<dbReference type="PROSITE" id="PS00658">
    <property type="entry name" value="FORK_HEAD_2"/>
    <property type="match status" value="1"/>
</dbReference>
<dbReference type="InterPro" id="IPR050211">
    <property type="entry name" value="FOX_domain-containing"/>
</dbReference>
<dbReference type="PANTHER" id="PTHR11829">
    <property type="entry name" value="FORKHEAD BOX PROTEIN"/>
    <property type="match status" value="1"/>
</dbReference>
<dbReference type="Proteomes" id="UP000826234">
    <property type="component" value="Unassembled WGS sequence"/>
</dbReference>
<feature type="compositionally biased region" description="Low complexity" evidence="5">
    <location>
        <begin position="37"/>
        <end position="48"/>
    </location>
</feature>
<keyword evidence="3 4" id="KW-0539">Nucleus</keyword>
<evidence type="ECO:0000313" key="8">
    <source>
        <dbReference type="Proteomes" id="UP000826234"/>
    </source>
</evidence>
<evidence type="ECO:0000313" key="7">
    <source>
        <dbReference type="EMBL" id="KAH0628478.1"/>
    </source>
</evidence>
<protein>
    <recommendedName>
        <fullName evidence="6">Fork-head domain-containing protein</fullName>
    </recommendedName>
</protein>
<keyword evidence="8" id="KW-1185">Reference proteome</keyword>
<dbReference type="InterPro" id="IPR036388">
    <property type="entry name" value="WH-like_DNA-bd_sf"/>
</dbReference>
<dbReference type="InterPro" id="IPR001766">
    <property type="entry name" value="Fork_head_dom"/>
</dbReference>
<dbReference type="SMART" id="SM00339">
    <property type="entry name" value="FH"/>
    <property type="match status" value="1"/>
</dbReference>
<dbReference type="Pfam" id="PF00250">
    <property type="entry name" value="Forkhead"/>
    <property type="match status" value="1"/>
</dbReference>
<dbReference type="PANTHER" id="PTHR11829:SF343">
    <property type="entry name" value="FORK-HEAD DOMAIN-CONTAINING PROTEIN"/>
    <property type="match status" value="1"/>
</dbReference>
<dbReference type="PROSITE" id="PS00657">
    <property type="entry name" value="FORK_HEAD_1"/>
    <property type="match status" value="1"/>
</dbReference>
<sequence length="257" mass="28445">MTAEGGPSSTSREAGAEAVSLCPPGPVKAESLDPAPSGSSSSSSSSLRGSRRKRPAQRGKPPYSYIALIALAIAHSPEHRLTLGGIYRFITDRFPFYRREGPRKWQNSIRHNLTLNDCFVKVPREPGRPGKGSYWALDPDARDMIPTLPPLGNETMDFFSRMSPDSYGSLDHWHSTNGQLSNPRAYLQHATYSRCKDRMPTLPPLGNETLDFFGRMSPSSYGSLYHWYSANGLLSSHLAYLRHATYSGSMDRFTSAV</sequence>
<feature type="DNA-binding region" description="Fork-head" evidence="4">
    <location>
        <begin position="60"/>
        <end position="143"/>
    </location>
</feature>
<evidence type="ECO:0000256" key="2">
    <source>
        <dbReference type="ARBA" id="ARBA00023125"/>
    </source>
</evidence>
<feature type="domain" description="Fork-head" evidence="6">
    <location>
        <begin position="60"/>
        <end position="143"/>
    </location>
</feature>
<dbReference type="InterPro" id="IPR018122">
    <property type="entry name" value="TF_fork_head_CS_1"/>
</dbReference>
<evidence type="ECO:0000256" key="1">
    <source>
        <dbReference type="ARBA" id="ARBA00004123"/>
    </source>
</evidence>
<keyword evidence="2 4" id="KW-0238">DNA-binding</keyword>
<evidence type="ECO:0000256" key="3">
    <source>
        <dbReference type="ARBA" id="ARBA00023242"/>
    </source>
</evidence>
<accession>A0ABQ7TH57</accession>
<dbReference type="SUPFAM" id="SSF46785">
    <property type="entry name" value="Winged helix' DNA-binding domain"/>
    <property type="match status" value="1"/>
</dbReference>
<organism evidence="7 8">
    <name type="scientific">Phrynosoma platyrhinos</name>
    <name type="common">Desert horned lizard</name>
    <dbReference type="NCBI Taxonomy" id="52577"/>
    <lineage>
        <taxon>Eukaryota</taxon>
        <taxon>Metazoa</taxon>
        <taxon>Chordata</taxon>
        <taxon>Craniata</taxon>
        <taxon>Vertebrata</taxon>
        <taxon>Euteleostomi</taxon>
        <taxon>Lepidosauria</taxon>
        <taxon>Squamata</taxon>
        <taxon>Bifurcata</taxon>
        <taxon>Unidentata</taxon>
        <taxon>Episquamata</taxon>
        <taxon>Toxicofera</taxon>
        <taxon>Iguania</taxon>
        <taxon>Phrynosomatidae</taxon>
        <taxon>Phrynosomatinae</taxon>
        <taxon>Phrynosoma</taxon>
    </lineage>
</organism>
<feature type="region of interest" description="Disordered" evidence="5">
    <location>
        <begin position="1"/>
        <end position="59"/>
    </location>
</feature>
<name>A0ABQ7TH57_PHRPL</name>
<dbReference type="PRINTS" id="PR00053">
    <property type="entry name" value="FORKHEAD"/>
</dbReference>
<dbReference type="PROSITE" id="PS50039">
    <property type="entry name" value="FORK_HEAD_3"/>
    <property type="match status" value="1"/>
</dbReference>
<proteinExistence type="predicted"/>
<evidence type="ECO:0000256" key="4">
    <source>
        <dbReference type="PROSITE-ProRule" id="PRU00089"/>
    </source>
</evidence>
<gene>
    <name evidence="7" type="ORF">JD844_009723</name>
</gene>